<reference evidence="1 2" key="1">
    <citation type="submission" date="2015-01" db="EMBL/GenBank/DDBJ databases">
        <title>Evolution of Trichinella species and genotypes.</title>
        <authorList>
            <person name="Korhonen P.K."/>
            <person name="Edoardo P."/>
            <person name="Giuseppe L.R."/>
            <person name="Gasser R.B."/>
        </authorList>
    </citation>
    <scope>NUCLEOTIDE SEQUENCE [LARGE SCALE GENOMIC DNA]</scope>
    <source>
        <strain evidence="1">ISS2496</strain>
    </source>
</reference>
<sequence>MLCTAPEVCLAMSQSRGTRVIQEWITGQRSKLSLVTSGLRNFLDYGGGKRVRRKGLHRCKL</sequence>
<dbReference type="EMBL" id="JYDQ01001309">
    <property type="protein sequence ID" value="KRY05449.1"/>
    <property type="molecule type" value="Genomic_DNA"/>
</dbReference>
<evidence type="ECO:0000313" key="1">
    <source>
        <dbReference type="EMBL" id="KRY05449.1"/>
    </source>
</evidence>
<evidence type="ECO:0000313" key="2">
    <source>
        <dbReference type="Proteomes" id="UP000054783"/>
    </source>
</evidence>
<dbReference type="AlphaFoldDB" id="A0A0V0YYV9"/>
<accession>A0A0V0YYV9</accession>
<proteinExistence type="predicted"/>
<dbReference type="Proteomes" id="UP000054783">
    <property type="component" value="Unassembled WGS sequence"/>
</dbReference>
<keyword evidence="2" id="KW-1185">Reference proteome</keyword>
<organism evidence="1 2">
    <name type="scientific">Trichinella patagoniensis</name>
    <dbReference type="NCBI Taxonomy" id="990121"/>
    <lineage>
        <taxon>Eukaryota</taxon>
        <taxon>Metazoa</taxon>
        <taxon>Ecdysozoa</taxon>
        <taxon>Nematoda</taxon>
        <taxon>Enoplea</taxon>
        <taxon>Dorylaimia</taxon>
        <taxon>Trichinellida</taxon>
        <taxon>Trichinellidae</taxon>
        <taxon>Trichinella</taxon>
    </lineage>
</organism>
<name>A0A0V0YYV9_9BILA</name>
<gene>
    <name evidence="1" type="ORF">T12_2965</name>
</gene>
<comment type="caution">
    <text evidence="1">The sequence shown here is derived from an EMBL/GenBank/DDBJ whole genome shotgun (WGS) entry which is preliminary data.</text>
</comment>
<protein>
    <submittedName>
        <fullName evidence="1">Uncharacterized protein</fullName>
    </submittedName>
</protein>